<sequence>EDELWTYRKLYAGVGRSLVTTQLWLAHSGAFPEFTRSSHDLYQVGRPGARPPERDQILLSDEEAARWVGRFSLRPEDLGTGLPPEMTVGMYNGRIIGSASPDDCQELLPLTASRVVTASNPDLFLVGEDEEGPFTSVAVEYGGEIIARYERVN</sequence>
<evidence type="ECO:0000313" key="1">
    <source>
        <dbReference type="EMBL" id="GAF92026.1"/>
    </source>
</evidence>
<accession>X0TY10</accession>
<gene>
    <name evidence="1" type="ORF">S01H1_22808</name>
</gene>
<dbReference type="EMBL" id="BARS01012965">
    <property type="protein sequence ID" value="GAF92026.1"/>
    <property type="molecule type" value="Genomic_DNA"/>
</dbReference>
<reference evidence="1" key="1">
    <citation type="journal article" date="2014" name="Front. Microbiol.">
        <title>High frequency of phylogenetically diverse reductive dehalogenase-homologous genes in deep subseafloor sedimentary metagenomes.</title>
        <authorList>
            <person name="Kawai M."/>
            <person name="Futagami T."/>
            <person name="Toyoda A."/>
            <person name="Takaki Y."/>
            <person name="Nishi S."/>
            <person name="Hori S."/>
            <person name="Arai W."/>
            <person name="Tsubouchi T."/>
            <person name="Morono Y."/>
            <person name="Uchiyama I."/>
            <person name="Ito T."/>
            <person name="Fujiyama A."/>
            <person name="Inagaki F."/>
            <person name="Takami H."/>
        </authorList>
    </citation>
    <scope>NUCLEOTIDE SEQUENCE</scope>
    <source>
        <strain evidence="1">Expedition CK06-06</strain>
    </source>
</reference>
<dbReference type="AlphaFoldDB" id="X0TY10"/>
<proteinExistence type="predicted"/>
<name>X0TY10_9ZZZZ</name>
<organism evidence="1">
    <name type="scientific">marine sediment metagenome</name>
    <dbReference type="NCBI Taxonomy" id="412755"/>
    <lineage>
        <taxon>unclassified sequences</taxon>
        <taxon>metagenomes</taxon>
        <taxon>ecological metagenomes</taxon>
    </lineage>
</organism>
<protein>
    <submittedName>
        <fullName evidence="1">Uncharacterized protein</fullName>
    </submittedName>
</protein>
<feature type="non-terminal residue" evidence="1">
    <location>
        <position position="1"/>
    </location>
</feature>
<comment type="caution">
    <text evidence="1">The sequence shown here is derived from an EMBL/GenBank/DDBJ whole genome shotgun (WGS) entry which is preliminary data.</text>
</comment>